<evidence type="ECO:0008006" key="5">
    <source>
        <dbReference type="Google" id="ProtNLM"/>
    </source>
</evidence>
<keyword evidence="4" id="KW-1185">Reference proteome</keyword>
<gene>
    <name evidence="3" type="ORF">H2200_004923</name>
</gene>
<dbReference type="Pfam" id="PF00106">
    <property type="entry name" value="adh_short"/>
    <property type="match status" value="1"/>
</dbReference>
<evidence type="ECO:0000313" key="4">
    <source>
        <dbReference type="Proteomes" id="UP001172673"/>
    </source>
</evidence>
<dbReference type="AlphaFoldDB" id="A0AA38XE82"/>
<dbReference type="EMBL" id="JAPDRK010000006">
    <property type="protein sequence ID" value="KAJ9611739.1"/>
    <property type="molecule type" value="Genomic_DNA"/>
</dbReference>
<comment type="caution">
    <text evidence="3">The sequence shown here is derived from an EMBL/GenBank/DDBJ whole genome shotgun (WGS) entry which is preliminary data.</text>
</comment>
<keyword evidence="2" id="KW-0560">Oxidoreductase</keyword>
<dbReference type="PANTHER" id="PTHR43669">
    <property type="entry name" value="5-KETO-D-GLUCONATE 5-REDUCTASE"/>
    <property type="match status" value="1"/>
</dbReference>
<dbReference type="Proteomes" id="UP001172673">
    <property type="component" value="Unassembled WGS sequence"/>
</dbReference>
<evidence type="ECO:0000256" key="1">
    <source>
        <dbReference type="ARBA" id="ARBA00006484"/>
    </source>
</evidence>
<dbReference type="InterPro" id="IPR036291">
    <property type="entry name" value="NAD(P)-bd_dom_sf"/>
</dbReference>
<dbReference type="InterPro" id="IPR002347">
    <property type="entry name" value="SDR_fam"/>
</dbReference>
<dbReference type="GO" id="GO:0016491">
    <property type="term" value="F:oxidoreductase activity"/>
    <property type="evidence" value="ECO:0007669"/>
    <property type="project" value="UniProtKB-KW"/>
</dbReference>
<comment type="similarity">
    <text evidence="1">Belongs to the short-chain dehydrogenases/reductases (SDR) family.</text>
</comment>
<dbReference type="PANTHER" id="PTHR43669:SF4">
    <property type="entry name" value="SHORT-CHAIN DEHYDROGENASE"/>
    <property type="match status" value="1"/>
</dbReference>
<evidence type="ECO:0000313" key="3">
    <source>
        <dbReference type="EMBL" id="KAJ9611739.1"/>
    </source>
</evidence>
<evidence type="ECO:0000256" key="2">
    <source>
        <dbReference type="ARBA" id="ARBA00023002"/>
    </source>
</evidence>
<proteinExistence type="inferred from homology"/>
<sequence>MSKILLILGAGPNIGSHVAKAFSSAGYKVAIASRTAPRPADGSDLHISVDLEKPDTVPAVFDKVRKEFGREPSVVVYNAAIFPPDPSDTLSLFTPSNISQYEKSQAVNSISVLVALHEATKSFRNAPADASKTFIFTGNALNVITLPGMLNFGLGKTVTAYAIRHLVEQKVYAGDGISIYYADERTAQGAPVGKSVSGPAAAEEYLKLAEQKEQGPWLYTFVKGDGYKDFEKGSKL</sequence>
<dbReference type="Gene3D" id="3.40.50.720">
    <property type="entry name" value="NAD(P)-binding Rossmann-like Domain"/>
    <property type="match status" value="1"/>
</dbReference>
<accession>A0AA38XE82</accession>
<protein>
    <recommendedName>
        <fullName evidence="5">Short-chain dehydrogenase</fullName>
    </recommendedName>
</protein>
<dbReference type="SUPFAM" id="SSF51735">
    <property type="entry name" value="NAD(P)-binding Rossmann-fold domains"/>
    <property type="match status" value="1"/>
</dbReference>
<name>A0AA38XE82_9EURO</name>
<reference evidence="3" key="1">
    <citation type="submission" date="2022-10" db="EMBL/GenBank/DDBJ databases">
        <title>Culturing micro-colonial fungi from biological soil crusts in the Mojave desert and describing Neophaeococcomyces mojavensis, and introducing the new genera and species Taxawa tesnikishii.</title>
        <authorList>
            <person name="Kurbessoian T."/>
            <person name="Stajich J.E."/>
        </authorList>
    </citation>
    <scope>NUCLEOTIDE SEQUENCE</scope>
    <source>
        <strain evidence="3">TK_41</strain>
    </source>
</reference>
<organism evidence="3 4">
    <name type="scientific">Cladophialophora chaetospira</name>
    <dbReference type="NCBI Taxonomy" id="386627"/>
    <lineage>
        <taxon>Eukaryota</taxon>
        <taxon>Fungi</taxon>
        <taxon>Dikarya</taxon>
        <taxon>Ascomycota</taxon>
        <taxon>Pezizomycotina</taxon>
        <taxon>Eurotiomycetes</taxon>
        <taxon>Chaetothyriomycetidae</taxon>
        <taxon>Chaetothyriales</taxon>
        <taxon>Herpotrichiellaceae</taxon>
        <taxon>Cladophialophora</taxon>
    </lineage>
</organism>